<evidence type="ECO:0000256" key="2">
    <source>
        <dbReference type="ARBA" id="ARBA00022801"/>
    </source>
</evidence>
<evidence type="ECO:0000256" key="9">
    <source>
        <dbReference type="ARBA" id="ARBA00048504"/>
    </source>
</evidence>
<comment type="catalytic activity">
    <reaction evidence="10">
        <text>1-octadecanoyl-2-(9Z-octadecenoyl)-sn-glycerol + H2O = 2-(9Z-octadecenoyl)-glycerol + octadecanoate + H(+)</text>
        <dbReference type="Rhea" id="RHEA:77103"/>
        <dbReference type="ChEBI" id="CHEBI:15377"/>
        <dbReference type="ChEBI" id="CHEBI:15378"/>
        <dbReference type="ChEBI" id="CHEBI:25629"/>
        <dbReference type="ChEBI" id="CHEBI:73990"/>
        <dbReference type="ChEBI" id="CHEBI:75468"/>
    </reaction>
</comment>
<evidence type="ECO:0000256" key="10">
    <source>
        <dbReference type="ARBA" id="ARBA00048513"/>
    </source>
</evidence>
<dbReference type="GO" id="GO:0005739">
    <property type="term" value="C:mitochondrion"/>
    <property type="evidence" value="ECO:0007669"/>
    <property type="project" value="TreeGrafter"/>
</dbReference>
<evidence type="ECO:0000256" key="4">
    <source>
        <dbReference type="ARBA" id="ARBA00042703"/>
    </source>
</evidence>
<comment type="catalytic activity">
    <reaction evidence="11">
        <text>1-octadecanoyl-2-(5Z,8Z,11Z,14Z-eicosatetraenoyl)-sn-glycerol + H2O = 2-(5Z,8Z,11Z,14Z-eicosatetraenoyl)-glycerol + octadecanoate + H(+)</text>
        <dbReference type="Rhea" id="RHEA:38507"/>
        <dbReference type="ChEBI" id="CHEBI:15377"/>
        <dbReference type="ChEBI" id="CHEBI:15378"/>
        <dbReference type="ChEBI" id="CHEBI:25629"/>
        <dbReference type="ChEBI" id="CHEBI:52392"/>
        <dbReference type="ChEBI" id="CHEBI:75728"/>
    </reaction>
</comment>
<organism evidence="13 14">
    <name type="scientific">Bemisia tabaci</name>
    <name type="common">Sweetpotato whitefly</name>
    <name type="synonym">Aleurodes tabaci</name>
    <dbReference type="NCBI Taxonomy" id="7038"/>
    <lineage>
        <taxon>Eukaryota</taxon>
        <taxon>Metazoa</taxon>
        <taxon>Ecdysozoa</taxon>
        <taxon>Arthropoda</taxon>
        <taxon>Hexapoda</taxon>
        <taxon>Insecta</taxon>
        <taxon>Pterygota</taxon>
        <taxon>Neoptera</taxon>
        <taxon>Paraneoptera</taxon>
        <taxon>Hemiptera</taxon>
        <taxon>Sternorrhyncha</taxon>
        <taxon>Aleyrodoidea</taxon>
        <taxon>Aleyrodidae</taxon>
        <taxon>Aleyrodinae</taxon>
        <taxon>Bemisia</taxon>
    </lineage>
</organism>
<dbReference type="SUPFAM" id="SSF53474">
    <property type="entry name" value="alpha/beta-Hydrolases"/>
    <property type="match status" value="1"/>
</dbReference>
<comment type="catalytic activity">
    <reaction evidence="6">
        <text>a 1,3-diacyl-sn-glycerol + H2O = a 1-acyl-sn-glycerol + a fatty acid + H(+)</text>
        <dbReference type="Rhea" id="RHEA:38503"/>
        <dbReference type="ChEBI" id="CHEBI:15377"/>
        <dbReference type="ChEBI" id="CHEBI:15378"/>
        <dbReference type="ChEBI" id="CHEBI:28868"/>
        <dbReference type="ChEBI" id="CHEBI:64683"/>
        <dbReference type="ChEBI" id="CHEBI:77272"/>
    </reaction>
</comment>
<keyword evidence="14" id="KW-1185">Reference proteome</keyword>
<sequence>MIGKSLFPIFPQQSKLFFHIRQFTNWKLLLVCSRILTHSRTATSASTSSSKDSIHGAKPVKLAYTSYESTDPIITNSTPVIILHGLLGSKSNWNSISKALYNKTNRKIVNVDARNHGASPFSDDMSYDHMTGDVIALMKDLEIKKAAVIGHSMGGRTAMNLALNFPDAVESLIVLDISPFGISSEFSNVVKVVHALQNVKIEPKVSLPKARLIADRQLSSTISDLAMRQFVLTQLYEDENGNYKWRANVDVIKKNLDENIIKFPVDESLRYHGPTLFITGLKSNYVQSKDHEGIKMLFPKAVIKSVDSGHWPHAEKPAEFLAMASEFLNTPQ</sequence>
<dbReference type="InterPro" id="IPR029058">
    <property type="entry name" value="AB_hydrolase_fold"/>
</dbReference>
<evidence type="ECO:0000256" key="5">
    <source>
        <dbReference type="ARBA" id="ARBA00043667"/>
    </source>
</evidence>
<dbReference type="AlphaFoldDB" id="A0A9P0F989"/>
<dbReference type="KEGG" id="btab:109030250"/>
<evidence type="ECO:0000313" key="14">
    <source>
        <dbReference type="Proteomes" id="UP001152759"/>
    </source>
</evidence>
<evidence type="ECO:0000256" key="8">
    <source>
        <dbReference type="ARBA" id="ARBA00048283"/>
    </source>
</evidence>
<evidence type="ECO:0000256" key="6">
    <source>
        <dbReference type="ARBA" id="ARBA00043742"/>
    </source>
</evidence>
<keyword evidence="2" id="KW-0378">Hydrolase</keyword>
<dbReference type="InterPro" id="IPR000073">
    <property type="entry name" value="AB_hydrolase_1"/>
</dbReference>
<dbReference type="Proteomes" id="UP001152759">
    <property type="component" value="Chromosome 8"/>
</dbReference>
<evidence type="ECO:0000313" key="13">
    <source>
        <dbReference type="EMBL" id="CAH0394746.1"/>
    </source>
</evidence>
<name>A0A9P0F989_BEMTA</name>
<comment type="similarity">
    <text evidence="1">Belongs to the AB hydrolase superfamily.</text>
</comment>
<evidence type="ECO:0000256" key="11">
    <source>
        <dbReference type="ARBA" id="ARBA00048919"/>
    </source>
</evidence>
<comment type="catalytic activity">
    <reaction evidence="9">
        <text>1,2-didecanoylglycerol + H2O = decanoylglycerol + decanoate + H(+)</text>
        <dbReference type="Rhea" id="RHEA:48596"/>
        <dbReference type="ChEBI" id="CHEBI:11152"/>
        <dbReference type="ChEBI" id="CHEBI:15377"/>
        <dbReference type="ChEBI" id="CHEBI:15378"/>
        <dbReference type="ChEBI" id="CHEBI:27689"/>
        <dbReference type="ChEBI" id="CHEBI:90605"/>
    </reaction>
</comment>
<dbReference type="EC" id="3.1.1.116" evidence="3"/>
<reference evidence="13" key="1">
    <citation type="submission" date="2021-12" db="EMBL/GenBank/DDBJ databases">
        <authorList>
            <person name="King R."/>
        </authorList>
    </citation>
    <scope>NUCLEOTIDE SEQUENCE</scope>
</reference>
<proteinExistence type="inferred from homology"/>
<dbReference type="PANTHER" id="PTHR46118">
    <property type="entry name" value="PROTEIN ABHD11"/>
    <property type="match status" value="1"/>
</dbReference>
<evidence type="ECO:0000256" key="7">
    <source>
        <dbReference type="ARBA" id="ARBA00044064"/>
    </source>
</evidence>
<dbReference type="EMBL" id="OU963869">
    <property type="protein sequence ID" value="CAH0394746.1"/>
    <property type="molecule type" value="Genomic_DNA"/>
</dbReference>
<evidence type="ECO:0000256" key="3">
    <source>
        <dbReference type="ARBA" id="ARBA00026104"/>
    </source>
</evidence>
<dbReference type="GO" id="GO:0052689">
    <property type="term" value="F:carboxylic ester hydrolase activity"/>
    <property type="evidence" value="ECO:0007669"/>
    <property type="project" value="TreeGrafter"/>
</dbReference>
<dbReference type="PANTHER" id="PTHR46118:SF4">
    <property type="entry name" value="PROTEIN ABHD11"/>
    <property type="match status" value="1"/>
</dbReference>
<gene>
    <name evidence="13" type="ORF">BEMITA_LOCUS13009</name>
</gene>
<evidence type="ECO:0000256" key="1">
    <source>
        <dbReference type="ARBA" id="ARBA00008645"/>
    </source>
</evidence>
<comment type="catalytic activity">
    <reaction evidence="5">
        <text>a 1,2-diacyl-sn-glycerol + H2O = a 2-acylglycerol + a fatty acid + H(+)</text>
        <dbReference type="Rhea" id="RHEA:33275"/>
        <dbReference type="ChEBI" id="CHEBI:15377"/>
        <dbReference type="ChEBI" id="CHEBI:15378"/>
        <dbReference type="ChEBI" id="CHEBI:17389"/>
        <dbReference type="ChEBI" id="CHEBI:17815"/>
        <dbReference type="ChEBI" id="CHEBI:28868"/>
        <dbReference type="EC" id="3.1.1.116"/>
    </reaction>
</comment>
<protein>
    <recommendedName>
        <fullName evidence="7">sn-1-specific diacylglycerol lipase ABHD11</fullName>
        <ecNumber evidence="3">3.1.1.116</ecNumber>
    </recommendedName>
    <alternativeName>
        <fullName evidence="4">Alpha/beta hydrolase domain-containing protein 11</fullName>
    </alternativeName>
</protein>
<dbReference type="PRINTS" id="PR00111">
    <property type="entry name" value="ABHYDROLASE"/>
</dbReference>
<feature type="domain" description="AB hydrolase-1" evidence="12">
    <location>
        <begin position="79"/>
        <end position="317"/>
    </location>
</feature>
<accession>A0A9P0F989</accession>
<evidence type="ECO:0000259" key="12">
    <source>
        <dbReference type="Pfam" id="PF00561"/>
    </source>
</evidence>
<dbReference type="Pfam" id="PF00561">
    <property type="entry name" value="Abhydrolase_1"/>
    <property type="match status" value="1"/>
</dbReference>
<dbReference type="Gene3D" id="3.40.50.1820">
    <property type="entry name" value="alpha/beta hydrolase"/>
    <property type="match status" value="1"/>
</dbReference>
<comment type="catalytic activity">
    <reaction evidence="8">
        <text>1-octadecanoyl-2-(4Z,7Z,10Z,13Z,16Z,19Z-docosahexaenoyl)-sn-glycerol + H2O = 2-(4Z,7Z,10Z,13Z,16Z,19Z-docosahexaenoyl)-glycerol + octadecanoate + H(+)</text>
        <dbReference type="Rhea" id="RHEA:77107"/>
        <dbReference type="ChEBI" id="CHEBI:15377"/>
        <dbReference type="ChEBI" id="CHEBI:15378"/>
        <dbReference type="ChEBI" id="CHEBI:25629"/>
        <dbReference type="ChEBI" id="CHEBI:77129"/>
        <dbReference type="ChEBI" id="CHEBI:186738"/>
    </reaction>
</comment>